<dbReference type="RefSeq" id="WP_241155785.1">
    <property type="nucleotide sequence ID" value="NZ_JBHRSX010000008.1"/>
</dbReference>
<organism evidence="1 2">
    <name type="scientific">Alteromonas oceani</name>
    <dbReference type="NCBI Taxonomy" id="2071609"/>
    <lineage>
        <taxon>Bacteria</taxon>
        <taxon>Pseudomonadati</taxon>
        <taxon>Pseudomonadota</taxon>
        <taxon>Gammaproteobacteria</taxon>
        <taxon>Alteromonadales</taxon>
        <taxon>Alteromonadaceae</taxon>
        <taxon>Alteromonas/Salinimonas group</taxon>
        <taxon>Alteromonas</taxon>
    </lineage>
</organism>
<reference evidence="2" key="1">
    <citation type="journal article" date="2019" name="Int. J. Syst. Evol. Microbiol.">
        <title>The Global Catalogue of Microorganisms (GCM) 10K type strain sequencing project: providing services to taxonomists for standard genome sequencing and annotation.</title>
        <authorList>
            <consortium name="The Broad Institute Genomics Platform"/>
            <consortium name="The Broad Institute Genome Sequencing Center for Infectious Disease"/>
            <person name="Wu L."/>
            <person name="Ma J."/>
        </authorList>
    </citation>
    <scope>NUCLEOTIDE SEQUENCE [LARGE SCALE GENOMIC DNA]</scope>
    <source>
        <strain evidence="2">KCTC 52449</strain>
    </source>
</reference>
<name>A0ABV7JV23_9ALTE</name>
<gene>
    <name evidence="1" type="ORF">ACFOEW_03005</name>
</gene>
<dbReference type="EMBL" id="JBHRSX010000008">
    <property type="protein sequence ID" value="MFC3200788.1"/>
    <property type="molecule type" value="Genomic_DNA"/>
</dbReference>
<keyword evidence="2" id="KW-1185">Reference proteome</keyword>
<protein>
    <submittedName>
        <fullName evidence="1">Uncharacterized protein</fullName>
    </submittedName>
</protein>
<sequence length="522" mass="55585">MKKLNRIAALVGSAVLVTGCGFEQTINVKEEPAPALTGQFVDAPVGGLSYSSESFPDGTTNENGEFSYFRGDQITFSIGDFTFPTVPASSLLTPLALFQTDNPFNPAVVNTLRLLQALDTDADPTNGISISANAAAAAQMLLEEGETVESFFAQDSDDFAADVEPWLATAGGSTTLTDYDDAVAHFVNYLETEYGTLLTNAINVELITGTLYNTYIQGSTAVKSAVTFTPDDAGGLTGSFSYTEGEVTTTGNYGFAFGRRALVLTTDTTTHYLVSRSYNTVNQVYSLCWFDDPTQAVASLVRACDAGEDPQDNLLVLTEEQADLELIALEEQASNVEPALAESFDTDITTFFSSGYKRLTDDPNSSAMYFKTGGSPVIDPELGQLNLSGARFTIGNTTPGVETTSSDTVGTGIFNISEGFTISFDVISHTSAGSLNIYVDNNTTSQGNSVHGGASKFIGMSISEENFPIGQRFTYTYEPGTDVTGLPADDPDARILDPAITNSFFQLRTDSSGNITIDNLTI</sequence>
<evidence type="ECO:0000313" key="2">
    <source>
        <dbReference type="Proteomes" id="UP001595477"/>
    </source>
</evidence>
<comment type="caution">
    <text evidence="1">The sequence shown here is derived from an EMBL/GenBank/DDBJ whole genome shotgun (WGS) entry which is preliminary data.</text>
</comment>
<proteinExistence type="predicted"/>
<dbReference type="PROSITE" id="PS51257">
    <property type="entry name" value="PROKAR_LIPOPROTEIN"/>
    <property type="match status" value="1"/>
</dbReference>
<dbReference type="Proteomes" id="UP001595477">
    <property type="component" value="Unassembled WGS sequence"/>
</dbReference>
<accession>A0ABV7JV23</accession>
<evidence type="ECO:0000313" key="1">
    <source>
        <dbReference type="EMBL" id="MFC3200788.1"/>
    </source>
</evidence>